<sequence length="285" mass="29803">MGQVQYTGDTGGNGPSPSIWADCPILEMILDPGRGYRFFDDFTSCLNSDAGLIEGAGEGGGAGYLLYGDTGVLGKAEPQTAEGDSIGGVLEVSVNDTDNDEFVISTGAPAFIISDTAAYAKKLWFEARFKKASIADNALGVFLGLAWDHGAGVSVAKTLCLTDDDAALGAFSYLGFHVDQANGDAADFVYKAEGQAQTVLLAAADVPVADTYAKWGFVYDPDAPAAKRIKIYVDSLEQTTYGTATNIAAATFPDAEPMAMVMAAKVGASAASLCQLDWWRGAQLR</sequence>
<gene>
    <name evidence="1" type="ORF">LCGC14_0913770</name>
</gene>
<evidence type="ECO:0000313" key="1">
    <source>
        <dbReference type="EMBL" id="KKN22574.1"/>
    </source>
</evidence>
<evidence type="ECO:0008006" key="2">
    <source>
        <dbReference type="Google" id="ProtNLM"/>
    </source>
</evidence>
<dbReference type="AlphaFoldDB" id="A0A0F9NXI0"/>
<reference evidence="1" key="1">
    <citation type="journal article" date="2015" name="Nature">
        <title>Complex archaea that bridge the gap between prokaryotes and eukaryotes.</title>
        <authorList>
            <person name="Spang A."/>
            <person name="Saw J.H."/>
            <person name="Jorgensen S.L."/>
            <person name="Zaremba-Niedzwiedzka K."/>
            <person name="Martijn J."/>
            <person name="Lind A.E."/>
            <person name="van Eijk R."/>
            <person name="Schleper C."/>
            <person name="Guy L."/>
            <person name="Ettema T.J."/>
        </authorList>
    </citation>
    <scope>NUCLEOTIDE SEQUENCE</scope>
</reference>
<name>A0A0F9NXI0_9ZZZZ</name>
<comment type="caution">
    <text evidence="1">The sequence shown here is derived from an EMBL/GenBank/DDBJ whole genome shotgun (WGS) entry which is preliminary data.</text>
</comment>
<organism evidence="1">
    <name type="scientific">marine sediment metagenome</name>
    <dbReference type="NCBI Taxonomy" id="412755"/>
    <lineage>
        <taxon>unclassified sequences</taxon>
        <taxon>metagenomes</taxon>
        <taxon>ecological metagenomes</taxon>
    </lineage>
</organism>
<protein>
    <recommendedName>
        <fullName evidence="2">LamG-like jellyroll fold domain-containing protein</fullName>
    </recommendedName>
</protein>
<proteinExistence type="predicted"/>
<accession>A0A0F9NXI0</accession>
<dbReference type="EMBL" id="LAZR01003048">
    <property type="protein sequence ID" value="KKN22574.1"/>
    <property type="molecule type" value="Genomic_DNA"/>
</dbReference>